<evidence type="ECO:0000313" key="2">
    <source>
        <dbReference type="EMBL" id="KXT95463.1"/>
    </source>
</evidence>
<comment type="caution">
    <text evidence="2">The sequence shown here is derived from an EMBL/GenBank/DDBJ whole genome shotgun (WGS) entry which is preliminary data.</text>
</comment>
<sequence length="39" mass="4610">MELDLNSQVLFSFQRISVNFSAIYDKMGVSQKMTHRIKF</sequence>
<dbReference type="Proteomes" id="UP000070678">
    <property type="component" value="Unassembled WGS sequence"/>
</dbReference>
<dbReference type="Proteomes" id="UP000072363">
    <property type="component" value="Unassembled WGS sequence"/>
</dbReference>
<gene>
    <name evidence="1" type="ORF">SORDD15_00611</name>
    <name evidence="2" type="ORF">SORDD27_00601</name>
</gene>
<protein>
    <submittedName>
        <fullName evidence="2">Uncharacterized protein</fullName>
    </submittedName>
</protein>
<dbReference type="EMBL" id="LQNX01000034">
    <property type="protein sequence ID" value="KXT81754.1"/>
    <property type="molecule type" value="Genomic_DNA"/>
</dbReference>
<dbReference type="PATRIC" id="fig|1303.78.peg.649"/>
<evidence type="ECO:0000313" key="1">
    <source>
        <dbReference type="EMBL" id="KXT81754.1"/>
    </source>
</evidence>
<dbReference type="EMBL" id="LQNZ01000053">
    <property type="protein sequence ID" value="KXT95463.1"/>
    <property type="molecule type" value="Genomic_DNA"/>
</dbReference>
<name>A0A081QU59_STROR</name>
<evidence type="ECO:0000313" key="3">
    <source>
        <dbReference type="Proteomes" id="UP000070678"/>
    </source>
</evidence>
<accession>A0A081QU59</accession>
<organism evidence="2 4">
    <name type="scientific">Streptococcus oralis</name>
    <dbReference type="NCBI Taxonomy" id="1303"/>
    <lineage>
        <taxon>Bacteria</taxon>
        <taxon>Bacillati</taxon>
        <taxon>Bacillota</taxon>
        <taxon>Bacilli</taxon>
        <taxon>Lactobacillales</taxon>
        <taxon>Streptococcaceae</taxon>
        <taxon>Streptococcus</taxon>
    </lineage>
</organism>
<reference evidence="3 4" key="1">
    <citation type="submission" date="2016-01" db="EMBL/GenBank/DDBJ databases">
        <title>Highly variable Streptococcus oralis are common among viridans streptococci isolated from primates.</title>
        <authorList>
            <person name="Denapaite D."/>
            <person name="Rieger M."/>
            <person name="Koendgen S."/>
            <person name="Brueckner R."/>
            <person name="Ochigava I."/>
            <person name="Kappeler P."/>
            <person name="Maetz-Rensing K."/>
            <person name="Leendertz F."/>
            <person name="Hakenbeck R."/>
        </authorList>
    </citation>
    <scope>NUCLEOTIDE SEQUENCE [LARGE SCALE GENOMIC DNA]</scope>
    <source>
        <strain evidence="1 3">DD15</strain>
        <strain evidence="2 4">DD27</strain>
    </source>
</reference>
<evidence type="ECO:0000313" key="4">
    <source>
        <dbReference type="Proteomes" id="UP000072363"/>
    </source>
</evidence>
<dbReference type="AlphaFoldDB" id="A0A081QU59"/>
<proteinExistence type="predicted"/>